<feature type="domain" description="Late embryogenesis abundant protein LEA-2 subgroup" evidence="7">
    <location>
        <begin position="171"/>
        <end position="273"/>
    </location>
</feature>
<evidence type="ECO:0000256" key="3">
    <source>
        <dbReference type="ARBA" id="ARBA00022989"/>
    </source>
</evidence>
<feature type="compositionally biased region" description="Polar residues" evidence="5">
    <location>
        <begin position="43"/>
        <end position="52"/>
    </location>
</feature>
<gene>
    <name evidence="8" type="ORF">CSSPTR1EN2_LOCUS5993</name>
</gene>
<evidence type="ECO:0000313" key="9">
    <source>
        <dbReference type="Proteomes" id="UP001497512"/>
    </source>
</evidence>
<comment type="subcellular location">
    <subcellularLocation>
        <location evidence="1">Membrane</location>
        <topology evidence="1">Single-pass membrane protein</topology>
    </subcellularLocation>
</comment>
<dbReference type="PANTHER" id="PTHR31234">
    <property type="entry name" value="LATE EMBRYOGENESIS ABUNDANT (LEA) HYDROXYPROLINE-RICH GLYCOPROTEIN FAMILY"/>
    <property type="match status" value="1"/>
</dbReference>
<reference evidence="8" key="1">
    <citation type="submission" date="2024-02" db="EMBL/GenBank/DDBJ databases">
        <authorList>
            <consortium name="ELIXIR-Norway"/>
            <consortium name="Elixir Norway"/>
        </authorList>
    </citation>
    <scope>NUCLEOTIDE SEQUENCE</scope>
</reference>
<dbReference type="PANTHER" id="PTHR31234:SF2">
    <property type="entry name" value="OS05G0199100 PROTEIN"/>
    <property type="match status" value="1"/>
</dbReference>
<sequence length="298" mass="32186">MADRVHPVTINSDHYEDILSPSSLADRFHPTAPPAPFEPLSPSGRSDATGYSQATSNFQPLKAYTAPGYLSPPRPPPTVVGRPPLRSPAHKRGRNACFCCLIVFLSIFLLLVLAVGTAALVLWLVYHPKIPHYSVEDAQIIKLKVASGNDDSSNVGQPIQNPILNTDILLTIQAQNPNHKIGISYSQISIDGTYQGASVGQCNIPGFYQAVDNTTTLSARLNVTNSQLTGSQGTALQTDISNNDIGLLGRVDVKVGLKIGSWTTPHVWIHVECNIQVSPPTSPQGGKLLSKSCHWKWK</sequence>
<feature type="region of interest" description="Disordered" evidence="5">
    <location>
        <begin position="24"/>
        <end position="52"/>
    </location>
</feature>
<evidence type="ECO:0000256" key="4">
    <source>
        <dbReference type="ARBA" id="ARBA00023136"/>
    </source>
</evidence>
<keyword evidence="4 6" id="KW-0472">Membrane</keyword>
<protein>
    <recommendedName>
        <fullName evidence="7">Late embryogenesis abundant protein LEA-2 subgroup domain-containing protein</fullName>
    </recommendedName>
</protein>
<dbReference type="EMBL" id="OZ019905">
    <property type="protein sequence ID" value="CAK9201610.1"/>
    <property type="molecule type" value="Genomic_DNA"/>
</dbReference>
<evidence type="ECO:0000313" key="8">
    <source>
        <dbReference type="EMBL" id="CAK9201610.1"/>
    </source>
</evidence>
<evidence type="ECO:0000256" key="2">
    <source>
        <dbReference type="ARBA" id="ARBA00022692"/>
    </source>
</evidence>
<evidence type="ECO:0000256" key="1">
    <source>
        <dbReference type="ARBA" id="ARBA00004167"/>
    </source>
</evidence>
<dbReference type="Pfam" id="PF03168">
    <property type="entry name" value="LEA_2"/>
    <property type="match status" value="1"/>
</dbReference>
<keyword evidence="3 6" id="KW-1133">Transmembrane helix</keyword>
<organism evidence="8 9">
    <name type="scientific">Sphagnum troendelagicum</name>
    <dbReference type="NCBI Taxonomy" id="128251"/>
    <lineage>
        <taxon>Eukaryota</taxon>
        <taxon>Viridiplantae</taxon>
        <taxon>Streptophyta</taxon>
        <taxon>Embryophyta</taxon>
        <taxon>Bryophyta</taxon>
        <taxon>Sphagnophytina</taxon>
        <taxon>Sphagnopsida</taxon>
        <taxon>Sphagnales</taxon>
        <taxon>Sphagnaceae</taxon>
        <taxon>Sphagnum</taxon>
    </lineage>
</organism>
<feature type="region of interest" description="Disordered" evidence="5">
    <location>
        <begin position="67"/>
        <end position="86"/>
    </location>
</feature>
<dbReference type="InterPro" id="IPR044839">
    <property type="entry name" value="NDR1-like"/>
</dbReference>
<feature type="transmembrane region" description="Helical" evidence="6">
    <location>
        <begin position="96"/>
        <end position="126"/>
    </location>
</feature>
<evidence type="ECO:0000259" key="7">
    <source>
        <dbReference type="Pfam" id="PF03168"/>
    </source>
</evidence>
<name>A0ABP0TP79_9BRYO</name>
<evidence type="ECO:0000256" key="6">
    <source>
        <dbReference type="SAM" id="Phobius"/>
    </source>
</evidence>
<dbReference type="InterPro" id="IPR004864">
    <property type="entry name" value="LEA_2"/>
</dbReference>
<proteinExistence type="predicted"/>
<evidence type="ECO:0000256" key="5">
    <source>
        <dbReference type="SAM" id="MobiDB-lite"/>
    </source>
</evidence>
<keyword evidence="2 6" id="KW-0812">Transmembrane</keyword>
<keyword evidence="9" id="KW-1185">Reference proteome</keyword>
<accession>A0ABP0TP79</accession>
<dbReference type="Proteomes" id="UP001497512">
    <property type="component" value="Chromosome 13"/>
</dbReference>